<gene>
    <name evidence="9" type="ORF">B6N23_16975</name>
</gene>
<evidence type="ECO:0000259" key="8">
    <source>
        <dbReference type="Pfam" id="PF13807"/>
    </source>
</evidence>
<name>A0ABY9H5F6_9GAMM</name>
<dbReference type="Pfam" id="PF13807">
    <property type="entry name" value="GNVR"/>
    <property type="match status" value="1"/>
</dbReference>
<keyword evidence="10" id="KW-1185">Reference proteome</keyword>
<sequence length="368" mass="41122">MSSEDLQNHYDDEIDLRDLALMLVEGWYWIVGAVVVAVVAAFAYLAVTTPTYETRFRAVPASSANFSGFNLLSGFSISPEEAYRALGNRLSSFQNFEAFVNENREKFVLAEDADLGRVFSGRFSIDGLGADRNGQQVMNLTYTYPEGEEGADVLNAYVRDTAIKVWSTLRSRFDDHNRAQIARLITDLQLKKETMQRSREDRLFTLEQAITVARNLGIEKPTTPQQFGRQPSGSEVIYANISGDGSLPLYFMGYQALEAELQVLEENIREGLSNYEIREAEQQLEQRVRIAELLASGQLYGVDEGVEPNHTERVVDVVEYAFPPAGPSEPRRALILALSLVLGGMLGVMLVFLSRFAGSLRSYRKSKG</sequence>
<dbReference type="InterPro" id="IPR003856">
    <property type="entry name" value="LPS_length_determ_N"/>
</dbReference>
<keyword evidence="5 6" id="KW-0472">Membrane</keyword>
<evidence type="ECO:0000313" key="10">
    <source>
        <dbReference type="Proteomes" id="UP001235344"/>
    </source>
</evidence>
<evidence type="ECO:0000256" key="1">
    <source>
        <dbReference type="ARBA" id="ARBA00004651"/>
    </source>
</evidence>
<dbReference type="SUPFAM" id="SSF160355">
    <property type="entry name" value="Bacterial polysaccharide co-polymerase-like"/>
    <property type="match status" value="1"/>
</dbReference>
<feature type="domain" description="Tyrosine-protein kinase G-rich" evidence="8">
    <location>
        <begin position="315"/>
        <end position="355"/>
    </location>
</feature>
<feature type="domain" description="Polysaccharide chain length determinant N-terminal" evidence="7">
    <location>
        <begin position="12"/>
        <end position="78"/>
    </location>
</feature>
<evidence type="ECO:0000256" key="6">
    <source>
        <dbReference type="SAM" id="Phobius"/>
    </source>
</evidence>
<dbReference type="Gene3D" id="3.30.1890.10">
    <property type="entry name" value="FepE-like"/>
    <property type="match status" value="1"/>
</dbReference>
<dbReference type="InterPro" id="IPR050445">
    <property type="entry name" value="Bact_polysacc_biosynth/exp"/>
</dbReference>
<keyword evidence="2" id="KW-1003">Cell membrane</keyword>
<keyword evidence="3 6" id="KW-0812">Transmembrane</keyword>
<dbReference type="Pfam" id="PF02706">
    <property type="entry name" value="Wzz"/>
    <property type="match status" value="1"/>
</dbReference>
<evidence type="ECO:0000256" key="2">
    <source>
        <dbReference type="ARBA" id="ARBA00022475"/>
    </source>
</evidence>
<accession>A0ABY9H5F6</accession>
<dbReference type="InterPro" id="IPR032807">
    <property type="entry name" value="GNVR"/>
</dbReference>
<evidence type="ECO:0000313" key="9">
    <source>
        <dbReference type="EMBL" id="WLI73377.1"/>
    </source>
</evidence>
<organism evidence="9 10">
    <name type="scientific">Halomonas alkalicola</name>
    <dbReference type="NCBI Taxonomy" id="1930622"/>
    <lineage>
        <taxon>Bacteria</taxon>
        <taxon>Pseudomonadati</taxon>
        <taxon>Pseudomonadota</taxon>
        <taxon>Gammaproteobacteria</taxon>
        <taxon>Oceanospirillales</taxon>
        <taxon>Halomonadaceae</taxon>
        <taxon>Halomonas</taxon>
    </lineage>
</organism>
<keyword evidence="4 6" id="KW-1133">Transmembrane helix</keyword>
<protein>
    <submittedName>
        <fullName evidence="9">Wzz/FepE/Etk N-terminal domain-containing protein</fullName>
    </submittedName>
</protein>
<evidence type="ECO:0000256" key="5">
    <source>
        <dbReference type="ARBA" id="ARBA00023136"/>
    </source>
</evidence>
<dbReference type="EMBL" id="CP131913">
    <property type="protein sequence ID" value="WLI73377.1"/>
    <property type="molecule type" value="Genomic_DNA"/>
</dbReference>
<dbReference type="PANTHER" id="PTHR32309:SF13">
    <property type="entry name" value="FERRIC ENTEROBACTIN TRANSPORT PROTEIN FEPE"/>
    <property type="match status" value="1"/>
</dbReference>
<evidence type="ECO:0000256" key="4">
    <source>
        <dbReference type="ARBA" id="ARBA00022989"/>
    </source>
</evidence>
<proteinExistence type="predicted"/>
<dbReference type="RefSeq" id="WP_305500976.1">
    <property type="nucleotide sequence ID" value="NZ_CP131913.1"/>
</dbReference>
<evidence type="ECO:0000256" key="3">
    <source>
        <dbReference type="ARBA" id="ARBA00022692"/>
    </source>
</evidence>
<comment type="subcellular location">
    <subcellularLocation>
        <location evidence="1">Cell membrane</location>
        <topology evidence="1">Multi-pass membrane protein</topology>
    </subcellularLocation>
</comment>
<feature type="transmembrane region" description="Helical" evidence="6">
    <location>
        <begin position="333"/>
        <end position="353"/>
    </location>
</feature>
<dbReference type="PANTHER" id="PTHR32309">
    <property type="entry name" value="TYROSINE-PROTEIN KINASE"/>
    <property type="match status" value="1"/>
</dbReference>
<feature type="transmembrane region" description="Helical" evidence="6">
    <location>
        <begin position="26"/>
        <end position="47"/>
    </location>
</feature>
<reference evidence="9 10" key="1">
    <citation type="submission" date="2023-08" db="EMBL/GenBank/DDBJ databases">
        <title>Transcriptome Analysis of Halomonas alkalicola CICC 11012s to Identify the Genes Involved in Alkaline Tolerances.</title>
        <authorList>
            <person name="Zhai L."/>
        </authorList>
    </citation>
    <scope>NUCLEOTIDE SEQUENCE [LARGE SCALE GENOMIC DNA]</scope>
    <source>
        <strain evidence="9 10">CICC 11012s</strain>
    </source>
</reference>
<evidence type="ECO:0000259" key="7">
    <source>
        <dbReference type="Pfam" id="PF02706"/>
    </source>
</evidence>
<dbReference type="Proteomes" id="UP001235344">
    <property type="component" value="Chromosome"/>
</dbReference>